<reference evidence="4" key="1">
    <citation type="submission" date="2021-02" db="EMBL/GenBank/DDBJ databases">
        <authorList>
            <person name="Palmer J.M."/>
        </authorList>
    </citation>
    <scope>NUCLEOTIDE SEQUENCE</scope>
    <source>
        <strain evidence="4">SCRP734</strain>
    </source>
</reference>
<keyword evidence="5" id="KW-1185">Reference proteome</keyword>
<sequence length="194" mass="21315">MASSVTQQPALGPKLAPFTPSGDGVLDHVLDLLALSSDDVLFDLGCGDARVLVHAAEKIGARCIGVEYNAELVTRAQARVEVATRGRSCWQAGQATDWIFVVQLMQEHGVGALVDIRHGDALEVDLTPATALFLYLVPQGIKMLLPKLEEARRLHVRIVTYVFSIPDWKPDDQRIYKGTKVRLLFSGERAPCPW</sequence>
<evidence type="ECO:0008006" key="6">
    <source>
        <dbReference type="Google" id="ProtNLM"/>
    </source>
</evidence>
<evidence type="ECO:0000256" key="2">
    <source>
        <dbReference type="ARBA" id="ARBA00022679"/>
    </source>
</evidence>
<evidence type="ECO:0000256" key="1">
    <source>
        <dbReference type="ARBA" id="ARBA00022603"/>
    </source>
</evidence>
<dbReference type="OrthoDB" id="66144at2759"/>
<accession>A0A8T1V8Q2</accession>
<evidence type="ECO:0000256" key="3">
    <source>
        <dbReference type="ARBA" id="ARBA00022691"/>
    </source>
</evidence>
<gene>
    <name evidence="4" type="ORF">PHYPSEUDO_012857</name>
</gene>
<keyword evidence="3" id="KW-0949">S-adenosyl-L-methionine</keyword>
<name>A0A8T1V8Q2_9STRA</name>
<comment type="caution">
    <text evidence="4">The sequence shown here is derived from an EMBL/GenBank/DDBJ whole genome shotgun (WGS) entry which is preliminary data.</text>
</comment>
<dbReference type="PANTHER" id="PTHR13610:SF11">
    <property type="entry name" value="METHYLTRANSFERASE DOMAIN-CONTAINING PROTEIN"/>
    <property type="match status" value="1"/>
</dbReference>
<protein>
    <recommendedName>
        <fullName evidence="6">Methyltransferase domain-containing protein</fullName>
    </recommendedName>
</protein>
<dbReference type="GO" id="GO:0032259">
    <property type="term" value="P:methylation"/>
    <property type="evidence" value="ECO:0007669"/>
    <property type="project" value="UniProtKB-KW"/>
</dbReference>
<dbReference type="GO" id="GO:1905706">
    <property type="term" value="P:regulation of mitochondrial ATP synthesis coupled proton transport"/>
    <property type="evidence" value="ECO:0007669"/>
    <property type="project" value="TreeGrafter"/>
</dbReference>
<evidence type="ECO:0000313" key="5">
    <source>
        <dbReference type="Proteomes" id="UP000694044"/>
    </source>
</evidence>
<dbReference type="Proteomes" id="UP000694044">
    <property type="component" value="Unassembled WGS sequence"/>
</dbReference>
<dbReference type="EMBL" id="JAGDFM010000634">
    <property type="protein sequence ID" value="KAG7376713.1"/>
    <property type="molecule type" value="Genomic_DNA"/>
</dbReference>
<organism evidence="4 5">
    <name type="scientific">Phytophthora pseudosyringae</name>
    <dbReference type="NCBI Taxonomy" id="221518"/>
    <lineage>
        <taxon>Eukaryota</taxon>
        <taxon>Sar</taxon>
        <taxon>Stramenopiles</taxon>
        <taxon>Oomycota</taxon>
        <taxon>Peronosporomycetes</taxon>
        <taxon>Peronosporales</taxon>
        <taxon>Peronosporaceae</taxon>
        <taxon>Phytophthora</taxon>
    </lineage>
</organism>
<dbReference type="GO" id="GO:0016279">
    <property type="term" value="F:protein-lysine N-methyltransferase activity"/>
    <property type="evidence" value="ECO:0007669"/>
    <property type="project" value="InterPro"/>
</dbReference>
<proteinExistence type="predicted"/>
<dbReference type="AlphaFoldDB" id="A0A8T1V8Q2"/>
<dbReference type="InterPro" id="IPR026170">
    <property type="entry name" value="FAM173A/B"/>
</dbReference>
<keyword evidence="1" id="KW-0489">Methyltransferase</keyword>
<evidence type="ECO:0000313" key="4">
    <source>
        <dbReference type="EMBL" id="KAG7376713.1"/>
    </source>
</evidence>
<dbReference type="PANTHER" id="PTHR13610">
    <property type="entry name" value="METHYLTRANSFERASE DOMAIN-CONTAINING PROTEIN"/>
    <property type="match status" value="1"/>
</dbReference>
<keyword evidence="2" id="KW-0808">Transferase</keyword>
<dbReference type="GO" id="GO:0005739">
    <property type="term" value="C:mitochondrion"/>
    <property type="evidence" value="ECO:0007669"/>
    <property type="project" value="TreeGrafter"/>
</dbReference>